<comment type="function">
    <text evidence="7 8">Key enzyme in folate metabolism. Catalyzes an essential reaction for de novo glycine and purine synthesis, and for DNA precursor synthesis.</text>
</comment>
<evidence type="ECO:0000256" key="1">
    <source>
        <dbReference type="ARBA" id="ARBA00004903"/>
    </source>
</evidence>
<dbReference type="PANTHER" id="PTHR48069">
    <property type="entry name" value="DIHYDROFOLATE REDUCTASE"/>
    <property type="match status" value="1"/>
</dbReference>
<dbReference type="GO" id="GO:0004146">
    <property type="term" value="F:dihydrofolate reductase activity"/>
    <property type="evidence" value="ECO:0007669"/>
    <property type="project" value="UniProtKB-EC"/>
</dbReference>
<dbReference type="Proteomes" id="UP000179275">
    <property type="component" value="Unassembled WGS sequence"/>
</dbReference>
<evidence type="ECO:0000256" key="4">
    <source>
        <dbReference type="ARBA" id="ARBA00022563"/>
    </source>
</evidence>
<protein>
    <recommendedName>
        <fullName evidence="3 8">Dihydrofolate reductase</fullName>
        <ecNumber evidence="3 8">1.5.1.3</ecNumber>
    </recommendedName>
</protein>
<accession>A0A1F6W1Y3</accession>
<dbReference type="CDD" id="cd00209">
    <property type="entry name" value="DHFR"/>
    <property type="match status" value="1"/>
</dbReference>
<evidence type="ECO:0000256" key="3">
    <source>
        <dbReference type="ARBA" id="ARBA00012856"/>
    </source>
</evidence>
<keyword evidence="5 8" id="KW-0521">NADP</keyword>
<evidence type="ECO:0000313" key="10">
    <source>
        <dbReference type="EMBL" id="OGI75705.1"/>
    </source>
</evidence>
<dbReference type="GO" id="GO:0006730">
    <property type="term" value="P:one-carbon metabolic process"/>
    <property type="evidence" value="ECO:0007669"/>
    <property type="project" value="UniProtKB-KW"/>
</dbReference>
<comment type="catalytic activity">
    <reaction evidence="8">
        <text>(6S)-5,6,7,8-tetrahydrofolate + NADP(+) = 7,8-dihydrofolate + NADPH + H(+)</text>
        <dbReference type="Rhea" id="RHEA:15009"/>
        <dbReference type="ChEBI" id="CHEBI:15378"/>
        <dbReference type="ChEBI" id="CHEBI:57451"/>
        <dbReference type="ChEBI" id="CHEBI:57453"/>
        <dbReference type="ChEBI" id="CHEBI:57783"/>
        <dbReference type="ChEBI" id="CHEBI:58349"/>
        <dbReference type="EC" id="1.5.1.3"/>
    </reaction>
</comment>
<proteinExistence type="inferred from homology"/>
<dbReference type="EC" id="1.5.1.3" evidence="3 8"/>
<dbReference type="Pfam" id="PF00186">
    <property type="entry name" value="DHFR_1"/>
    <property type="match status" value="1"/>
</dbReference>
<evidence type="ECO:0000259" key="9">
    <source>
        <dbReference type="PROSITE" id="PS51330"/>
    </source>
</evidence>
<dbReference type="UniPathway" id="UPA00077">
    <property type="reaction ID" value="UER00158"/>
</dbReference>
<evidence type="ECO:0000313" key="11">
    <source>
        <dbReference type="Proteomes" id="UP000179275"/>
    </source>
</evidence>
<dbReference type="InterPro" id="IPR012259">
    <property type="entry name" value="DHFR"/>
</dbReference>
<comment type="pathway">
    <text evidence="1 8">Cofactor biosynthesis; tetrahydrofolate biosynthesis; 5,6,7,8-tetrahydrofolate from 7,8-dihydrofolate: step 1/1.</text>
</comment>
<dbReference type="PRINTS" id="PR00070">
    <property type="entry name" value="DHFR"/>
</dbReference>
<dbReference type="STRING" id="1801756.A3C67_02865"/>
<dbReference type="Gene3D" id="3.40.430.10">
    <property type="entry name" value="Dihydrofolate Reductase, subunit A"/>
    <property type="match status" value="1"/>
</dbReference>
<dbReference type="FunFam" id="3.40.430.10:FF:000001">
    <property type="entry name" value="Dihydrofolate reductase"/>
    <property type="match status" value="1"/>
</dbReference>
<name>A0A1F6W1Y3_9BACT</name>
<dbReference type="GO" id="GO:0046452">
    <property type="term" value="P:dihydrofolate metabolic process"/>
    <property type="evidence" value="ECO:0007669"/>
    <property type="project" value="TreeGrafter"/>
</dbReference>
<dbReference type="PANTHER" id="PTHR48069:SF3">
    <property type="entry name" value="DIHYDROFOLATE REDUCTASE"/>
    <property type="match status" value="1"/>
</dbReference>
<evidence type="ECO:0000256" key="2">
    <source>
        <dbReference type="ARBA" id="ARBA00009539"/>
    </source>
</evidence>
<sequence>MISLIAAIGKNNEIGKKNWLLWEMPADMKHFRETTRGHTVIMGQKTFESIGKPLPNRRNIVVTKDDAFNASGVEISKDLEKTLSDFKENFEEVFVIGGAIVYSQAIKVADKLYITHVDGKFPDADTFFPEIIPVVWNEVKREEHKKDTDNAFNYTFSIYERK</sequence>
<evidence type="ECO:0000256" key="7">
    <source>
        <dbReference type="ARBA" id="ARBA00025067"/>
    </source>
</evidence>
<keyword evidence="6 8" id="KW-0560">Oxidoreductase</keyword>
<organism evidence="10 11">
    <name type="scientific">Candidatus Nomurabacteria bacterium RIFCSPHIGHO2_02_FULL_42_19</name>
    <dbReference type="NCBI Taxonomy" id="1801756"/>
    <lineage>
        <taxon>Bacteria</taxon>
        <taxon>Candidatus Nomuraibacteriota</taxon>
    </lineage>
</organism>
<evidence type="ECO:0000256" key="5">
    <source>
        <dbReference type="ARBA" id="ARBA00022857"/>
    </source>
</evidence>
<dbReference type="InterPro" id="IPR001796">
    <property type="entry name" value="DHFR_dom"/>
</dbReference>
<dbReference type="InterPro" id="IPR024072">
    <property type="entry name" value="DHFR-like_dom_sf"/>
</dbReference>
<dbReference type="SUPFAM" id="SSF53597">
    <property type="entry name" value="Dihydrofolate reductase-like"/>
    <property type="match status" value="1"/>
</dbReference>
<dbReference type="GO" id="GO:0005829">
    <property type="term" value="C:cytosol"/>
    <property type="evidence" value="ECO:0007669"/>
    <property type="project" value="TreeGrafter"/>
</dbReference>
<dbReference type="PROSITE" id="PS51330">
    <property type="entry name" value="DHFR_2"/>
    <property type="match status" value="1"/>
</dbReference>
<dbReference type="GO" id="GO:0070401">
    <property type="term" value="F:NADP+ binding"/>
    <property type="evidence" value="ECO:0007669"/>
    <property type="project" value="UniProtKB-ARBA"/>
</dbReference>
<dbReference type="AlphaFoldDB" id="A0A1F6W1Y3"/>
<reference evidence="10 11" key="1">
    <citation type="journal article" date="2016" name="Nat. Commun.">
        <title>Thousands of microbial genomes shed light on interconnected biogeochemical processes in an aquifer system.</title>
        <authorList>
            <person name="Anantharaman K."/>
            <person name="Brown C.T."/>
            <person name="Hug L.A."/>
            <person name="Sharon I."/>
            <person name="Castelle C.J."/>
            <person name="Probst A.J."/>
            <person name="Thomas B.C."/>
            <person name="Singh A."/>
            <person name="Wilkins M.J."/>
            <person name="Karaoz U."/>
            <person name="Brodie E.L."/>
            <person name="Williams K.H."/>
            <person name="Hubbard S.S."/>
            <person name="Banfield J.F."/>
        </authorList>
    </citation>
    <scope>NUCLEOTIDE SEQUENCE [LARGE SCALE GENOMIC DNA]</scope>
</reference>
<evidence type="ECO:0000256" key="8">
    <source>
        <dbReference type="PIRNR" id="PIRNR000194"/>
    </source>
</evidence>
<dbReference type="EMBL" id="MFUG01000016">
    <property type="protein sequence ID" value="OGI75705.1"/>
    <property type="molecule type" value="Genomic_DNA"/>
</dbReference>
<evidence type="ECO:0000256" key="6">
    <source>
        <dbReference type="ARBA" id="ARBA00023002"/>
    </source>
</evidence>
<comment type="caution">
    <text evidence="10">The sequence shown here is derived from an EMBL/GenBank/DDBJ whole genome shotgun (WGS) entry which is preliminary data.</text>
</comment>
<dbReference type="GO" id="GO:0046654">
    <property type="term" value="P:tetrahydrofolate biosynthetic process"/>
    <property type="evidence" value="ECO:0007669"/>
    <property type="project" value="UniProtKB-UniPathway"/>
</dbReference>
<dbReference type="GO" id="GO:0046655">
    <property type="term" value="P:folic acid metabolic process"/>
    <property type="evidence" value="ECO:0007669"/>
    <property type="project" value="TreeGrafter"/>
</dbReference>
<keyword evidence="4 8" id="KW-0554">One-carbon metabolism</keyword>
<feature type="domain" description="DHFR" evidence="9">
    <location>
        <begin position="1"/>
        <end position="161"/>
    </location>
</feature>
<comment type="similarity">
    <text evidence="2 8">Belongs to the dihydrofolate reductase family.</text>
</comment>
<dbReference type="PIRSF" id="PIRSF000194">
    <property type="entry name" value="DHFR"/>
    <property type="match status" value="1"/>
</dbReference>
<gene>
    <name evidence="10" type="ORF">A3C67_02865</name>
</gene>